<evidence type="ECO:0000313" key="2">
    <source>
        <dbReference type="Proteomes" id="UP000325315"/>
    </source>
</evidence>
<organism evidence="1 2">
    <name type="scientific">Gossypium australe</name>
    <dbReference type="NCBI Taxonomy" id="47621"/>
    <lineage>
        <taxon>Eukaryota</taxon>
        <taxon>Viridiplantae</taxon>
        <taxon>Streptophyta</taxon>
        <taxon>Embryophyta</taxon>
        <taxon>Tracheophyta</taxon>
        <taxon>Spermatophyta</taxon>
        <taxon>Magnoliopsida</taxon>
        <taxon>eudicotyledons</taxon>
        <taxon>Gunneridae</taxon>
        <taxon>Pentapetalae</taxon>
        <taxon>rosids</taxon>
        <taxon>malvids</taxon>
        <taxon>Malvales</taxon>
        <taxon>Malvaceae</taxon>
        <taxon>Malvoideae</taxon>
        <taxon>Gossypium</taxon>
    </lineage>
</organism>
<comment type="caution">
    <text evidence="1">The sequence shown here is derived from an EMBL/GenBank/DDBJ whole genome shotgun (WGS) entry which is preliminary data.</text>
</comment>
<accession>A0A5B6VXA3</accession>
<evidence type="ECO:0000313" key="1">
    <source>
        <dbReference type="EMBL" id="KAA3473457.1"/>
    </source>
</evidence>
<proteinExistence type="predicted"/>
<gene>
    <name evidence="1" type="ORF">EPI10_023831</name>
</gene>
<sequence length="66" mass="7563">MVLGETAFYLIYGREVKTIYSGEDANQETLRLNLGLIDEVREATEVSNVACAQQVARYYNFRVKNK</sequence>
<keyword evidence="2" id="KW-1185">Reference proteome</keyword>
<protein>
    <submittedName>
        <fullName evidence="1">Uncharacterized protein</fullName>
    </submittedName>
</protein>
<dbReference type="Proteomes" id="UP000325315">
    <property type="component" value="Unassembled WGS sequence"/>
</dbReference>
<name>A0A5B6VXA3_9ROSI</name>
<dbReference type="OrthoDB" id="1298312at2759"/>
<reference evidence="2" key="1">
    <citation type="journal article" date="2019" name="Plant Biotechnol. J.">
        <title>Genome sequencing of the Australian wild diploid species Gossypium australe highlights disease resistance and delayed gland morphogenesis.</title>
        <authorList>
            <person name="Cai Y."/>
            <person name="Cai X."/>
            <person name="Wang Q."/>
            <person name="Wang P."/>
            <person name="Zhang Y."/>
            <person name="Cai C."/>
            <person name="Xu Y."/>
            <person name="Wang K."/>
            <person name="Zhou Z."/>
            <person name="Wang C."/>
            <person name="Geng S."/>
            <person name="Li B."/>
            <person name="Dong Q."/>
            <person name="Hou Y."/>
            <person name="Wang H."/>
            <person name="Ai P."/>
            <person name="Liu Z."/>
            <person name="Yi F."/>
            <person name="Sun M."/>
            <person name="An G."/>
            <person name="Cheng J."/>
            <person name="Zhang Y."/>
            <person name="Shi Q."/>
            <person name="Xie Y."/>
            <person name="Shi X."/>
            <person name="Chang Y."/>
            <person name="Huang F."/>
            <person name="Chen Y."/>
            <person name="Hong S."/>
            <person name="Mi L."/>
            <person name="Sun Q."/>
            <person name="Zhang L."/>
            <person name="Zhou B."/>
            <person name="Peng R."/>
            <person name="Zhang X."/>
            <person name="Liu F."/>
        </authorList>
    </citation>
    <scope>NUCLEOTIDE SEQUENCE [LARGE SCALE GENOMIC DNA]</scope>
    <source>
        <strain evidence="2">cv. PA1801</strain>
    </source>
</reference>
<dbReference type="EMBL" id="SMMG02000005">
    <property type="protein sequence ID" value="KAA3473457.1"/>
    <property type="molecule type" value="Genomic_DNA"/>
</dbReference>
<dbReference type="AlphaFoldDB" id="A0A5B6VXA3"/>